<name>Q97CS9_THEVO</name>
<dbReference type="InterPro" id="IPR003593">
    <property type="entry name" value="AAA+_ATPase"/>
</dbReference>
<dbReference type="RefSeq" id="WP_010916279.1">
    <property type="nucleotide sequence ID" value="NC_002689.2"/>
</dbReference>
<dbReference type="SMART" id="SM00382">
    <property type="entry name" value="AAA"/>
    <property type="match status" value="1"/>
</dbReference>
<dbReference type="InterPro" id="IPR027417">
    <property type="entry name" value="P-loop_NTPase"/>
</dbReference>
<protein>
    <submittedName>
        <fullName evidence="5">ABC transport system ATP-binding protein</fullName>
    </submittedName>
</protein>
<dbReference type="GO" id="GO:0016887">
    <property type="term" value="F:ATP hydrolysis activity"/>
    <property type="evidence" value="ECO:0007669"/>
    <property type="project" value="InterPro"/>
</dbReference>
<evidence type="ECO:0000256" key="1">
    <source>
        <dbReference type="ARBA" id="ARBA00022448"/>
    </source>
</evidence>
<dbReference type="PANTHER" id="PTHR42939">
    <property type="entry name" value="ABC TRANSPORTER ATP-BINDING PROTEIN ALBC-RELATED"/>
    <property type="match status" value="1"/>
</dbReference>
<sequence>MNCAIEIEDLYMYYGEKPALKGVNLTIPSGSIYGILGPNGSGKTTLMKILVSLLSKKSGRVSVCGLDVDKDQMKIKEIAGYIPETPVLYESMTPLELFDFVGSVRHIPVDSYARRLNALIDAFSIKDYLNEFIGSLSFGNKQKVAIISALVHDPKVLIVDEGMNGLDPRSARIFKDILMDMKNRGKIVVFSTHILEIAENLCDSVAILYEGSIVANGTIRDLESSAPENSQNLEDIFLKLTNSEDLGDVVKSLRGEVGD</sequence>
<dbReference type="Pfam" id="PF00005">
    <property type="entry name" value="ABC_tran"/>
    <property type="match status" value="1"/>
</dbReference>
<reference evidence="5 6" key="2">
    <citation type="journal article" date="2000" name="Proc. Natl. Acad. Sci. U.S.A.">
        <title>Archaeal adaptation to higher temperatures revealed by genomic sequence of Thermoplasma volcanium.</title>
        <authorList>
            <person name="Kawashima T."/>
            <person name="Amano N."/>
            <person name="Koike H."/>
            <person name="Makino S."/>
            <person name="Higuchi S."/>
            <person name="Kawashima-Ohya Y."/>
            <person name="Watanabe K."/>
            <person name="Yamazaki M."/>
            <person name="Kanehori K."/>
            <person name="Kawamoto T."/>
            <person name="Nunoshiba T."/>
            <person name="Yamamoto Y."/>
            <person name="Aramaki H."/>
            <person name="Makino K."/>
            <person name="Suzuki M."/>
        </authorList>
    </citation>
    <scope>NUCLEOTIDE SEQUENCE [LARGE SCALE GENOMIC DNA]</scope>
    <source>
        <strain evidence="6">ATCC 51530 / DSM 4299 / JCM 9571 / NBRC 15438 / GSS1</strain>
    </source>
</reference>
<gene>
    <name evidence="5" type="ORF">TVG0021463</name>
</gene>
<dbReference type="KEGG" id="tvo:TVG0021463"/>
<dbReference type="AlphaFoldDB" id="Q97CS9"/>
<organism evidence="5 6">
    <name type="scientific">Thermoplasma volcanium (strain ATCC 51530 / DSM 4299 / JCM 9571 / NBRC 15438 / GSS1)</name>
    <dbReference type="NCBI Taxonomy" id="273116"/>
    <lineage>
        <taxon>Archaea</taxon>
        <taxon>Methanobacteriati</taxon>
        <taxon>Thermoplasmatota</taxon>
        <taxon>Thermoplasmata</taxon>
        <taxon>Thermoplasmatales</taxon>
        <taxon>Thermoplasmataceae</taxon>
        <taxon>Thermoplasma</taxon>
    </lineage>
</organism>
<dbReference type="Gene3D" id="3.40.50.300">
    <property type="entry name" value="P-loop containing nucleotide triphosphate hydrolases"/>
    <property type="match status" value="1"/>
</dbReference>
<dbReference type="InterPro" id="IPR017871">
    <property type="entry name" value="ABC_transporter-like_CS"/>
</dbReference>
<reference evidence="5 6" key="1">
    <citation type="journal article" date="1999" name="Proc. Jpn. Acad.">
        <title>Determination of the complete genomic DNA sequence of Thermoplasma volvanium GSS1.</title>
        <authorList>
            <person name="Kawashima T."/>
            <person name="Yamamoto Y."/>
            <person name="Aramaki H."/>
            <person name="Nunoshiba T."/>
            <person name="Kawamoto T."/>
            <person name="Watanabe K."/>
            <person name="Yamazaki M."/>
            <person name="Kanehori K."/>
            <person name="Amano N."/>
            <person name="Ohya Y."/>
            <person name="Makino K."/>
            <person name="Suzuki M."/>
        </authorList>
    </citation>
    <scope>NUCLEOTIDE SEQUENCE [LARGE SCALE GENOMIC DNA]</scope>
    <source>
        <strain evidence="6">ATCC 51530 / DSM 4299 / JCM 9571 / NBRC 15438 / GSS1</strain>
    </source>
</reference>
<dbReference type="EMBL" id="BA000011">
    <property type="protein sequence ID" value="BAB59164.1"/>
    <property type="molecule type" value="Genomic_DNA"/>
</dbReference>
<dbReference type="OrthoDB" id="87732at2157"/>
<dbReference type="PaxDb" id="273116-14324236"/>
<keyword evidence="2" id="KW-0547">Nucleotide-binding</keyword>
<proteinExistence type="predicted"/>
<dbReference type="GeneID" id="1441508"/>
<evidence type="ECO:0000313" key="6">
    <source>
        <dbReference type="Proteomes" id="UP000001017"/>
    </source>
</evidence>
<dbReference type="GO" id="GO:0005524">
    <property type="term" value="F:ATP binding"/>
    <property type="evidence" value="ECO:0007669"/>
    <property type="project" value="UniProtKB-KW"/>
</dbReference>
<evidence type="ECO:0000256" key="3">
    <source>
        <dbReference type="ARBA" id="ARBA00022840"/>
    </source>
</evidence>
<dbReference type="HOGENOM" id="CLU_000604_1_2_2"/>
<dbReference type="eggNOG" id="arCOG00194">
    <property type="taxonomic scope" value="Archaea"/>
</dbReference>
<dbReference type="SUPFAM" id="SSF52540">
    <property type="entry name" value="P-loop containing nucleoside triphosphate hydrolases"/>
    <property type="match status" value="1"/>
</dbReference>
<dbReference type="PROSITE" id="PS50893">
    <property type="entry name" value="ABC_TRANSPORTER_2"/>
    <property type="match status" value="1"/>
</dbReference>
<evidence type="ECO:0000256" key="2">
    <source>
        <dbReference type="ARBA" id="ARBA00022741"/>
    </source>
</evidence>
<dbReference type="PhylomeDB" id="Q97CS9"/>
<keyword evidence="6" id="KW-1185">Reference proteome</keyword>
<keyword evidence="3 5" id="KW-0067">ATP-binding</keyword>
<evidence type="ECO:0000313" key="5">
    <source>
        <dbReference type="EMBL" id="BAB59164.1"/>
    </source>
</evidence>
<dbReference type="InterPro" id="IPR003439">
    <property type="entry name" value="ABC_transporter-like_ATP-bd"/>
</dbReference>
<dbReference type="PANTHER" id="PTHR42939:SF1">
    <property type="entry name" value="ABC TRANSPORTER ATP-BINDING PROTEIN ALBC-RELATED"/>
    <property type="match status" value="1"/>
</dbReference>
<dbReference type="STRING" id="273116.gene:9380787"/>
<dbReference type="InterPro" id="IPR051782">
    <property type="entry name" value="ABC_Transporter_VariousFunc"/>
</dbReference>
<feature type="domain" description="ABC transporter" evidence="4">
    <location>
        <begin position="5"/>
        <end position="235"/>
    </location>
</feature>
<dbReference type="PROSITE" id="PS00211">
    <property type="entry name" value="ABC_TRANSPORTER_1"/>
    <property type="match status" value="1"/>
</dbReference>
<dbReference type="CDD" id="cd03230">
    <property type="entry name" value="ABC_DR_subfamily_A"/>
    <property type="match status" value="1"/>
</dbReference>
<dbReference type="Proteomes" id="UP000001017">
    <property type="component" value="Chromosome"/>
</dbReference>
<evidence type="ECO:0000259" key="4">
    <source>
        <dbReference type="PROSITE" id="PS50893"/>
    </source>
</evidence>
<keyword evidence="1" id="KW-0813">Transport</keyword>
<accession>Q97CS9</accession>